<feature type="region of interest" description="Disordered" evidence="4">
    <location>
        <begin position="195"/>
        <end position="219"/>
    </location>
</feature>
<evidence type="ECO:0000256" key="3">
    <source>
        <dbReference type="ARBA" id="ARBA00022917"/>
    </source>
</evidence>
<dbReference type="InterPro" id="IPR001288">
    <property type="entry name" value="Translation_initiation_fac_3"/>
</dbReference>
<dbReference type="PANTHER" id="PTHR10938:SF0">
    <property type="entry name" value="TRANSLATION INITIATION FACTOR IF-3, MITOCHONDRIAL"/>
    <property type="match status" value="1"/>
</dbReference>
<keyword evidence="2" id="KW-0396">Initiation factor</keyword>
<evidence type="ECO:0000313" key="5">
    <source>
        <dbReference type="EMBL" id="CAF4936526.1"/>
    </source>
</evidence>
<evidence type="ECO:0000256" key="1">
    <source>
        <dbReference type="ARBA" id="ARBA00005439"/>
    </source>
</evidence>
<dbReference type="GO" id="GO:0005739">
    <property type="term" value="C:mitochondrion"/>
    <property type="evidence" value="ECO:0007669"/>
    <property type="project" value="TreeGrafter"/>
</dbReference>
<evidence type="ECO:0000313" key="6">
    <source>
        <dbReference type="Proteomes" id="UP000663880"/>
    </source>
</evidence>
<dbReference type="PANTHER" id="PTHR10938">
    <property type="entry name" value="TRANSLATION INITIATION FACTOR IF-3"/>
    <property type="match status" value="1"/>
</dbReference>
<dbReference type="GO" id="GO:0070124">
    <property type="term" value="P:mitochondrial translational initiation"/>
    <property type="evidence" value="ECO:0007669"/>
    <property type="project" value="TreeGrafter"/>
</dbReference>
<dbReference type="SUPFAM" id="SSF55200">
    <property type="entry name" value="Translation initiation factor IF3, C-terminal domain"/>
    <property type="match status" value="1"/>
</dbReference>
<sequence length="219" mass="24949">MISFLTLTRITKFLDCRPITMKISAGGKDIPKKKVFEARITLIGTDDSVSITDLKSAQNISTRRELKLVKIQDEDAKTRRPVYKLMTNAEYHEEEISKRKQKQQAKENNFIKGNKLLTLSSRIAEHDLMTRIKKIGKLLEKQFEVRVVISGEENETNLNYDKIYSTIEKNLQSNGNLVQKRQKGSSLKFQVLPLRKLSNQKSSNNDSSSNKNDSDGTAA</sequence>
<dbReference type="Gene3D" id="3.30.110.10">
    <property type="entry name" value="Translation initiation factor 3 (IF-3), C-terminal domain"/>
    <property type="match status" value="1"/>
</dbReference>
<keyword evidence="6" id="KW-1185">Reference proteome</keyword>
<accession>A0A821XCT5</accession>
<dbReference type="AlphaFoldDB" id="A0A821XCT5"/>
<comment type="similarity">
    <text evidence="1">Belongs to the IF-3 family.</text>
</comment>
<dbReference type="GO" id="GO:0003743">
    <property type="term" value="F:translation initiation factor activity"/>
    <property type="evidence" value="ECO:0007669"/>
    <property type="project" value="UniProtKB-KW"/>
</dbReference>
<dbReference type="InterPro" id="IPR036788">
    <property type="entry name" value="T_IF-3_C_sf"/>
</dbReference>
<proteinExistence type="inferred from homology"/>
<comment type="caution">
    <text evidence="5">The sequence shown here is derived from an EMBL/GenBank/DDBJ whole genome shotgun (WGS) entry which is preliminary data.</text>
</comment>
<organism evidence="5 6">
    <name type="scientific">Pieris macdunnoughi</name>
    <dbReference type="NCBI Taxonomy" id="345717"/>
    <lineage>
        <taxon>Eukaryota</taxon>
        <taxon>Metazoa</taxon>
        <taxon>Ecdysozoa</taxon>
        <taxon>Arthropoda</taxon>
        <taxon>Hexapoda</taxon>
        <taxon>Insecta</taxon>
        <taxon>Pterygota</taxon>
        <taxon>Neoptera</taxon>
        <taxon>Endopterygota</taxon>
        <taxon>Lepidoptera</taxon>
        <taxon>Glossata</taxon>
        <taxon>Ditrysia</taxon>
        <taxon>Papilionoidea</taxon>
        <taxon>Pieridae</taxon>
        <taxon>Pierinae</taxon>
        <taxon>Pieris</taxon>
    </lineage>
</organism>
<evidence type="ECO:0000256" key="2">
    <source>
        <dbReference type="ARBA" id="ARBA00022540"/>
    </source>
</evidence>
<name>A0A821XCT5_9NEOP</name>
<protein>
    <recommendedName>
        <fullName evidence="7">Translation initiation factor IF-3</fullName>
    </recommendedName>
</protein>
<evidence type="ECO:0008006" key="7">
    <source>
        <dbReference type="Google" id="ProtNLM"/>
    </source>
</evidence>
<keyword evidence="3" id="KW-0648">Protein biosynthesis</keyword>
<dbReference type="EMBL" id="CAJOBZ010000064">
    <property type="protein sequence ID" value="CAF4936526.1"/>
    <property type="molecule type" value="Genomic_DNA"/>
</dbReference>
<dbReference type="GO" id="GO:0043022">
    <property type="term" value="F:ribosome binding"/>
    <property type="evidence" value="ECO:0007669"/>
    <property type="project" value="TreeGrafter"/>
</dbReference>
<dbReference type="OrthoDB" id="21573at2759"/>
<dbReference type="GO" id="GO:0032790">
    <property type="term" value="P:ribosome disassembly"/>
    <property type="evidence" value="ECO:0007669"/>
    <property type="project" value="TreeGrafter"/>
</dbReference>
<evidence type="ECO:0000256" key="4">
    <source>
        <dbReference type="SAM" id="MobiDB-lite"/>
    </source>
</evidence>
<gene>
    <name evidence="5" type="ORF">PMACD_LOCUS14313</name>
</gene>
<dbReference type="Proteomes" id="UP000663880">
    <property type="component" value="Unassembled WGS sequence"/>
</dbReference>
<reference evidence="5" key="1">
    <citation type="submission" date="2021-02" db="EMBL/GenBank/DDBJ databases">
        <authorList>
            <person name="Steward A R."/>
        </authorList>
    </citation>
    <scope>NUCLEOTIDE SEQUENCE</scope>
</reference>
<feature type="compositionally biased region" description="Low complexity" evidence="4">
    <location>
        <begin position="199"/>
        <end position="211"/>
    </location>
</feature>